<comment type="caution">
    <text evidence="3">The sequence shown here is derived from an EMBL/GenBank/DDBJ whole genome shotgun (WGS) entry which is preliminary data.</text>
</comment>
<organism evidence="3 4">
    <name type="scientific">Candidatus Segetimicrobium genomatis</name>
    <dbReference type="NCBI Taxonomy" id="2569760"/>
    <lineage>
        <taxon>Bacteria</taxon>
        <taxon>Bacillati</taxon>
        <taxon>Candidatus Sysuimicrobiota</taxon>
        <taxon>Candidatus Sysuimicrobiia</taxon>
        <taxon>Candidatus Sysuimicrobiales</taxon>
        <taxon>Candidatus Segetimicrobiaceae</taxon>
        <taxon>Candidatus Segetimicrobium</taxon>
    </lineage>
</organism>
<dbReference type="AlphaFoldDB" id="A0A537L9U9"/>
<evidence type="ECO:0000313" key="4">
    <source>
        <dbReference type="Proteomes" id="UP000319353"/>
    </source>
</evidence>
<evidence type="ECO:0000313" key="3">
    <source>
        <dbReference type="EMBL" id="TMJ04686.1"/>
    </source>
</evidence>
<dbReference type="EMBL" id="VBAL01000037">
    <property type="protein sequence ID" value="TMJ04686.1"/>
    <property type="molecule type" value="Genomic_DNA"/>
</dbReference>
<accession>A0A537L9U9</accession>
<keyword evidence="2" id="KW-1133">Transmembrane helix</keyword>
<reference evidence="3 4" key="1">
    <citation type="journal article" date="2019" name="Nat. Microbiol.">
        <title>Mediterranean grassland soil C-N compound turnover is dependent on rainfall and depth, and is mediated by genomically divergent microorganisms.</title>
        <authorList>
            <person name="Diamond S."/>
            <person name="Andeer P.F."/>
            <person name="Li Z."/>
            <person name="Crits-Christoph A."/>
            <person name="Burstein D."/>
            <person name="Anantharaman K."/>
            <person name="Lane K.R."/>
            <person name="Thomas B.C."/>
            <person name="Pan C."/>
            <person name="Northen T.R."/>
            <person name="Banfield J.F."/>
        </authorList>
    </citation>
    <scope>NUCLEOTIDE SEQUENCE [LARGE SCALE GENOMIC DNA]</scope>
    <source>
        <strain evidence="3">NP_4</strain>
    </source>
</reference>
<evidence type="ECO:0000256" key="2">
    <source>
        <dbReference type="SAM" id="Phobius"/>
    </source>
</evidence>
<feature type="transmembrane region" description="Helical" evidence="2">
    <location>
        <begin position="6"/>
        <end position="26"/>
    </location>
</feature>
<name>A0A537L9U9_9BACT</name>
<protein>
    <submittedName>
        <fullName evidence="3">Uncharacterized protein</fullName>
    </submittedName>
</protein>
<sequence>MLRKVAYGVIGAGVIAALGVFIYLAGWHAGAALHHSAQGNAAQPAAVSAMPAQNLPVQPEIIPFPGPDRQGPGQGLGQGQDCQPIILFYYQGRLYQLMPGPDNLPGMPGSPPEYFPLRPYQGPQIPGLPFGPAPQPFQQPPGFQPVQPRF</sequence>
<proteinExistence type="predicted"/>
<feature type="region of interest" description="Disordered" evidence="1">
    <location>
        <begin position="58"/>
        <end position="79"/>
    </location>
</feature>
<keyword evidence="2" id="KW-0472">Membrane</keyword>
<feature type="compositionally biased region" description="Pro residues" evidence="1">
    <location>
        <begin position="129"/>
        <end position="143"/>
    </location>
</feature>
<gene>
    <name evidence="3" type="ORF">E6H01_03995</name>
</gene>
<keyword evidence="2" id="KW-0812">Transmembrane</keyword>
<dbReference type="Proteomes" id="UP000319353">
    <property type="component" value="Unassembled WGS sequence"/>
</dbReference>
<evidence type="ECO:0000256" key="1">
    <source>
        <dbReference type="SAM" id="MobiDB-lite"/>
    </source>
</evidence>
<feature type="region of interest" description="Disordered" evidence="1">
    <location>
        <begin position="126"/>
        <end position="150"/>
    </location>
</feature>